<evidence type="ECO:0000259" key="4">
    <source>
        <dbReference type="PROSITE" id="PS01124"/>
    </source>
</evidence>
<dbReference type="GO" id="GO:0043565">
    <property type="term" value="F:sequence-specific DNA binding"/>
    <property type="evidence" value="ECO:0007669"/>
    <property type="project" value="InterPro"/>
</dbReference>
<keyword evidence="6" id="KW-1185">Reference proteome</keyword>
<feature type="domain" description="HTH araC/xylS-type" evidence="4">
    <location>
        <begin position="170"/>
        <end position="268"/>
    </location>
</feature>
<dbReference type="PRINTS" id="PR00032">
    <property type="entry name" value="HTHARAC"/>
</dbReference>
<dbReference type="InterPro" id="IPR037923">
    <property type="entry name" value="HTH-like"/>
</dbReference>
<dbReference type="Proteomes" id="UP000005801">
    <property type="component" value="Unassembled WGS sequence"/>
</dbReference>
<dbReference type="InterPro" id="IPR018060">
    <property type="entry name" value="HTH_AraC"/>
</dbReference>
<keyword evidence="2" id="KW-0238">DNA-binding</keyword>
<dbReference type="EMBL" id="ABCS01000054">
    <property type="protein sequence ID" value="EDM76969.1"/>
    <property type="molecule type" value="Genomic_DNA"/>
</dbReference>
<reference evidence="5 6" key="1">
    <citation type="submission" date="2007-06" db="EMBL/GenBank/DDBJ databases">
        <authorList>
            <person name="Shimkets L."/>
            <person name="Ferriera S."/>
            <person name="Johnson J."/>
            <person name="Kravitz S."/>
            <person name="Beeson K."/>
            <person name="Sutton G."/>
            <person name="Rogers Y.-H."/>
            <person name="Friedman R."/>
            <person name="Frazier M."/>
            <person name="Venter J.C."/>
        </authorList>
    </citation>
    <scope>NUCLEOTIDE SEQUENCE [LARGE SCALE GENOMIC DNA]</scope>
    <source>
        <strain evidence="5 6">SIR-1</strain>
    </source>
</reference>
<organism evidence="5 6">
    <name type="scientific">Plesiocystis pacifica SIR-1</name>
    <dbReference type="NCBI Taxonomy" id="391625"/>
    <lineage>
        <taxon>Bacteria</taxon>
        <taxon>Pseudomonadati</taxon>
        <taxon>Myxococcota</taxon>
        <taxon>Polyangia</taxon>
        <taxon>Nannocystales</taxon>
        <taxon>Nannocystaceae</taxon>
        <taxon>Plesiocystis</taxon>
    </lineage>
</organism>
<dbReference type="PROSITE" id="PS01124">
    <property type="entry name" value="HTH_ARAC_FAMILY_2"/>
    <property type="match status" value="1"/>
</dbReference>
<dbReference type="InterPro" id="IPR009057">
    <property type="entry name" value="Homeodomain-like_sf"/>
</dbReference>
<evidence type="ECO:0000313" key="5">
    <source>
        <dbReference type="EMBL" id="EDM76969.1"/>
    </source>
</evidence>
<dbReference type="SUPFAM" id="SSF51215">
    <property type="entry name" value="Regulatory protein AraC"/>
    <property type="match status" value="1"/>
</dbReference>
<comment type="caution">
    <text evidence="5">The sequence shown here is derived from an EMBL/GenBank/DDBJ whole genome shotgun (WGS) entry which is preliminary data.</text>
</comment>
<dbReference type="STRING" id="391625.PPSIR1_13185"/>
<proteinExistence type="predicted"/>
<dbReference type="Pfam" id="PF12833">
    <property type="entry name" value="HTH_18"/>
    <property type="match status" value="1"/>
</dbReference>
<dbReference type="eggNOG" id="COG2207">
    <property type="taxonomic scope" value="Bacteria"/>
</dbReference>
<sequence length="286" mass="32235">MSGRVGRYHMPGYAGPLSLKMMLRGRGRWRTGTTEHLVTPGSVLILNAGQHYSLTIEDEDIETLCPFFADALVREAVRARRLDLGALLDRPRDVDARTPEFVERLRQPSLDLLADAQRLRRAIQGEGEAHDALLRLLDRVLLEFVDERERIAELPAARAATREELYRRVHRARDYIHATLDGDLCLDTLARVAALSSYHFHRSFRAVVGTTPARYVSEQRLLRAHELLRARELAVSEVVFEVGWSSLGSFSTAFKRRFGVSPARVRDANSQARRSAEKGARSTVGP</sequence>
<dbReference type="SUPFAM" id="SSF46689">
    <property type="entry name" value="Homeodomain-like"/>
    <property type="match status" value="2"/>
</dbReference>
<protein>
    <submittedName>
        <fullName evidence="5">Transcriptional regulator, AraC family protein</fullName>
    </submittedName>
</protein>
<keyword evidence="1" id="KW-0805">Transcription regulation</keyword>
<gene>
    <name evidence="5" type="ORF">PPSIR1_13185</name>
</gene>
<keyword evidence="3" id="KW-0804">Transcription</keyword>
<dbReference type="SMART" id="SM00342">
    <property type="entry name" value="HTH_ARAC"/>
    <property type="match status" value="1"/>
</dbReference>
<name>A6GAY4_9BACT</name>
<dbReference type="AlphaFoldDB" id="A6GAY4"/>
<dbReference type="PANTHER" id="PTHR46796">
    <property type="entry name" value="HTH-TYPE TRANSCRIPTIONAL ACTIVATOR RHAS-RELATED"/>
    <property type="match status" value="1"/>
</dbReference>
<dbReference type="GO" id="GO:0003700">
    <property type="term" value="F:DNA-binding transcription factor activity"/>
    <property type="evidence" value="ECO:0007669"/>
    <property type="project" value="InterPro"/>
</dbReference>
<evidence type="ECO:0000256" key="3">
    <source>
        <dbReference type="ARBA" id="ARBA00023163"/>
    </source>
</evidence>
<evidence type="ECO:0000256" key="1">
    <source>
        <dbReference type="ARBA" id="ARBA00023015"/>
    </source>
</evidence>
<accession>A6GAY4</accession>
<dbReference type="InterPro" id="IPR050204">
    <property type="entry name" value="AraC_XylS_family_regulators"/>
</dbReference>
<dbReference type="InterPro" id="IPR020449">
    <property type="entry name" value="Tscrpt_reg_AraC-type_HTH"/>
</dbReference>
<evidence type="ECO:0000313" key="6">
    <source>
        <dbReference type="Proteomes" id="UP000005801"/>
    </source>
</evidence>
<evidence type="ECO:0000256" key="2">
    <source>
        <dbReference type="ARBA" id="ARBA00023125"/>
    </source>
</evidence>
<dbReference type="Gene3D" id="1.10.10.60">
    <property type="entry name" value="Homeodomain-like"/>
    <property type="match status" value="2"/>
</dbReference>